<protein>
    <recommendedName>
        <fullName evidence="5">CopL family metal-binding regulatory protein</fullName>
    </recommendedName>
</protein>
<evidence type="ECO:0000256" key="1">
    <source>
        <dbReference type="SAM" id="MobiDB-lite"/>
    </source>
</evidence>
<dbReference type="EMBL" id="JAVAMQ010000012">
    <property type="protein sequence ID" value="MDP5308105.1"/>
    <property type="molecule type" value="Genomic_DNA"/>
</dbReference>
<sequence length="120" mass="11855">MLLRALALLALLAITLATTQSGAHLARAGIGPGPEQAAHLGHAGPAVKRADAACAGAQHCPSGDAALCEMACASLAVPLMAPGGTEAAACGPVRKGLPAHDCGSGRPSDLDDRPPRPRLL</sequence>
<feature type="compositionally biased region" description="Basic and acidic residues" evidence="1">
    <location>
        <begin position="108"/>
        <end position="120"/>
    </location>
</feature>
<evidence type="ECO:0000256" key="2">
    <source>
        <dbReference type="SAM" id="SignalP"/>
    </source>
</evidence>
<accession>A0ABT9JEG3</accession>
<reference evidence="3 4" key="1">
    <citation type="submission" date="2023-08" db="EMBL/GenBank/DDBJ databases">
        <authorList>
            <person name="Park J.-S."/>
        </authorList>
    </citation>
    <scope>NUCLEOTIDE SEQUENCE [LARGE SCALE GENOMIC DNA]</scope>
    <source>
        <strain evidence="3 4">2205BS29-5</strain>
    </source>
</reference>
<evidence type="ECO:0008006" key="5">
    <source>
        <dbReference type="Google" id="ProtNLM"/>
    </source>
</evidence>
<feature type="region of interest" description="Disordered" evidence="1">
    <location>
        <begin position="96"/>
        <end position="120"/>
    </location>
</feature>
<organism evidence="3 4">
    <name type="scientific">Paracoccus spongiarum</name>
    <dbReference type="NCBI Taxonomy" id="3064387"/>
    <lineage>
        <taxon>Bacteria</taxon>
        <taxon>Pseudomonadati</taxon>
        <taxon>Pseudomonadota</taxon>
        <taxon>Alphaproteobacteria</taxon>
        <taxon>Rhodobacterales</taxon>
        <taxon>Paracoccaceae</taxon>
        <taxon>Paracoccus</taxon>
    </lineage>
</organism>
<keyword evidence="2" id="KW-0732">Signal</keyword>
<name>A0ABT9JEG3_9RHOB</name>
<proteinExistence type="predicted"/>
<evidence type="ECO:0000313" key="4">
    <source>
        <dbReference type="Proteomes" id="UP001224997"/>
    </source>
</evidence>
<keyword evidence="4" id="KW-1185">Reference proteome</keyword>
<dbReference type="RefSeq" id="WP_305963951.1">
    <property type="nucleotide sequence ID" value="NZ_JAVAMQ010000012.1"/>
</dbReference>
<feature type="signal peptide" evidence="2">
    <location>
        <begin position="1"/>
        <end position="23"/>
    </location>
</feature>
<feature type="chain" id="PRO_5046313695" description="CopL family metal-binding regulatory protein" evidence="2">
    <location>
        <begin position="24"/>
        <end position="120"/>
    </location>
</feature>
<evidence type="ECO:0000313" key="3">
    <source>
        <dbReference type="EMBL" id="MDP5308105.1"/>
    </source>
</evidence>
<gene>
    <name evidence="3" type="ORF">Q5Y72_13505</name>
</gene>
<comment type="caution">
    <text evidence="3">The sequence shown here is derived from an EMBL/GenBank/DDBJ whole genome shotgun (WGS) entry which is preliminary data.</text>
</comment>
<dbReference type="Proteomes" id="UP001224997">
    <property type="component" value="Unassembled WGS sequence"/>
</dbReference>